<evidence type="ECO:0000313" key="17">
    <source>
        <dbReference type="EMBL" id="AFP78808.1"/>
    </source>
</evidence>
<evidence type="ECO:0000256" key="3">
    <source>
        <dbReference type="ARBA" id="ARBA00022555"/>
    </source>
</evidence>
<dbReference type="SUPFAM" id="SSF55681">
    <property type="entry name" value="Class II aaRS and biotin synthetases"/>
    <property type="match status" value="1"/>
</dbReference>
<protein>
    <recommendedName>
        <fullName evidence="14">Alanine--tRNA ligase</fullName>
        <ecNumber evidence="14">6.1.1.7</ecNumber>
    </recommendedName>
    <alternativeName>
        <fullName evidence="14">Alanyl-tRNA synthetase</fullName>
        <shortName evidence="14">AlaRS</shortName>
    </alternativeName>
</protein>
<keyword evidence="10 14" id="KW-0648">Protein biosynthesis</keyword>
<name>J3VGP9_MYCGL</name>
<evidence type="ECO:0000256" key="13">
    <source>
        <dbReference type="ARBA" id="ARBA00048300"/>
    </source>
</evidence>
<evidence type="ECO:0000256" key="11">
    <source>
        <dbReference type="ARBA" id="ARBA00023146"/>
    </source>
</evidence>
<dbReference type="KEGG" id="mgw:HFMG01WIA_0922"/>
<dbReference type="EMBL" id="CP003510">
    <property type="protein sequence ID" value="AFP78808.1"/>
    <property type="molecule type" value="Genomic_DNA"/>
</dbReference>
<dbReference type="Gene3D" id="2.40.30.130">
    <property type="match status" value="1"/>
</dbReference>
<comment type="cofactor">
    <cofactor evidence="14">
        <name>Zn(2+)</name>
        <dbReference type="ChEBI" id="CHEBI:29105"/>
    </cofactor>
    <text evidence="14">Binds 1 zinc ion per subunit.</text>
</comment>
<dbReference type="GO" id="GO:0005829">
    <property type="term" value="C:cytosol"/>
    <property type="evidence" value="ECO:0007669"/>
    <property type="project" value="TreeGrafter"/>
</dbReference>
<dbReference type="PRINTS" id="PR00980">
    <property type="entry name" value="TRNASYNTHALA"/>
</dbReference>
<keyword evidence="4 14" id="KW-0436">Ligase</keyword>
<comment type="subcellular location">
    <subcellularLocation>
        <location evidence="14">Cytoplasm</location>
    </subcellularLocation>
</comment>
<dbReference type="InterPro" id="IPR023033">
    <property type="entry name" value="Ala_tRNA_ligase_euk/bac"/>
</dbReference>
<comment type="function">
    <text evidence="12 14">Catalyzes the attachment of alanine to tRNA(Ala) in a two-step reaction: alanine is first activated by ATP to form Ala-AMP and then transferred to the acceptor end of tRNA(Ala). Also edits incorrectly charged Ser-tRNA(Ala) and Gly-tRNA(Ala) via its editing domain.</text>
</comment>
<dbReference type="AlphaFoldDB" id="J3VGP9"/>
<keyword evidence="5 14" id="KW-0479">Metal-binding</keyword>
<dbReference type="FunFam" id="3.30.980.10:FF:000004">
    <property type="entry name" value="Alanine--tRNA ligase, cytoplasmic"/>
    <property type="match status" value="1"/>
</dbReference>
<dbReference type="PROSITE" id="PS50860">
    <property type="entry name" value="AA_TRNA_LIGASE_II_ALA"/>
    <property type="match status" value="1"/>
</dbReference>
<keyword evidence="3 14" id="KW-0820">tRNA-binding</keyword>
<evidence type="ECO:0000256" key="5">
    <source>
        <dbReference type="ARBA" id="ARBA00022723"/>
    </source>
</evidence>
<reference evidence="17 18" key="1">
    <citation type="journal article" date="2012" name="Microbiology">
        <title>Extensive variation in surface lipoprotein gene content and genomic changes associated with virulence during evolution of a novel North American house finch epizootic strain of Mycoplasma gallisepticum.</title>
        <authorList>
            <person name="Tulman E.R."/>
            <person name="Liao X."/>
            <person name="Szczepanek S.M."/>
            <person name="Ley D.H."/>
            <person name="Kutish G.F."/>
            <person name="Geary S.J."/>
        </authorList>
    </citation>
    <scope>NUCLEOTIDE SEQUENCE [LARGE SCALE GENOMIC DNA]</scope>
    <source>
        <strain evidence="18">House finch-associated</strain>
    </source>
</reference>
<dbReference type="InterPro" id="IPR045864">
    <property type="entry name" value="aa-tRNA-synth_II/BPL/LPL"/>
</dbReference>
<evidence type="ECO:0000256" key="4">
    <source>
        <dbReference type="ARBA" id="ARBA00022598"/>
    </source>
</evidence>
<evidence type="ECO:0000256" key="12">
    <source>
        <dbReference type="ARBA" id="ARBA00024779"/>
    </source>
</evidence>
<dbReference type="GO" id="GO:0008270">
    <property type="term" value="F:zinc ion binding"/>
    <property type="evidence" value="ECO:0007669"/>
    <property type="project" value="UniProtKB-UniRule"/>
</dbReference>
<organism evidence="17 18">
    <name type="scientific">Mycoplasmoides gallisepticum WI01_2001.043-13-2P</name>
    <dbReference type="NCBI Taxonomy" id="1159201"/>
    <lineage>
        <taxon>Bacteria</taxon>
        <taxon>Bacillati</taxon>
        <taxon>Mycoplasmatota</taxon>
        <taxon>Mycoplasmoidales</taxon>
        <taxon>Mycoplasmoidaceae</taxon>
        <taxon>Mycoplasmoides</taxon>
    </lineage>
</organism>
<keyword evidence="8 14" id="KW-0067">ATP-binding</keyword>
<feature type="domain" description="Alanyl-transfer RNA synthetases family profile" evidence="16">
    <location>
        <begin position="17"/>
        <end position="726"/>
    </location>
</feature>
<dbReference type="InterPro" id="IPR003156">
    <property type="entry name" value="DHHA1_dom"/>
</dbReference>
<dbReference type="PATRIC" id="fig|1159201.4.peg.251"/>
<gene>
    <name evidence="14 17" type="primary">alaS</name>
    <name evidence="17" type="ORF">HFMG01WIA_0922</name>
</gene>
<evidence type="ECO:0000256" key="2">
    <source>
        <dbReference type="ARBA" id="ARBA00022490"/>
    </source>
</evidence>
<dbReference type="PANTHER" id="PTHR11777">
    <property type="entry name" value="ALANYL-TRNA SYNTHETASE"/>
    <property type="match status" value="1"/>
</dbReference>
<dbReference type="EC" id="6.1.1.7" evidence="14"/>
<feature type="binding site" evidence="14">
    <location>
        <position position="579"/>
    </location>
    <ligand>
        <name>Zn(2+)</name>
        <dbReference type="ChEBI" id="CHEBI:29105"/>
    </ligand>
</feature>
<evidence type="ECO:0000256" key="6">
    <source>
        <dbReference type="ARBA" id="ARBA00022741"/>
    </source>
</evidence>
<dbReference type="InterPro" id="IPR018163">
    <property type="entry name" value="Thr/Ala-tRNA-synth_IIc_edit"/>
</dbReference>
<keyword evidence="7 14" id="KW-0862">Zinc</keyword>
<evidence type="ECO:0000259" key="16">
    <source>
        <dbReference type="PROSITE" id="PS50860"/>
    </source>
</evidence>
<evidence type="ECO:0000256" key="15">
    <source>
        <dbReference type="SAM" id="Coils"/>
    </source>
</evidence>
<evidence type="ECO:0000256" key="14">
    <source>
        <dbReference type="HAMAP-Rule" id="MF_00036"/>
    </source>
</evidence>
<comment type="domain">
    <text evidence="14">Consists of three domains; the N-terminal catalytic domain, the editing domain and the C-terminal C-Ala domain. The editing domain removes incorrectly charged amino acids, while the C-Ala domain, along with tRNA(Ala), serves as a bridge to cooperatively bring together the editing and aminoacylation centers thus stimulating deacylation of misacylated tRNAs.</text>
</comment>
<sequence>MISFLVKTKFLRMNKHLSGSQIRQIWLDFFKSKKHEIIESKSLVPINDPSLLWINAGVATLKKYFSGEENPINPRLANSQRCIRANDIENVGVTSRHHTVFEMLGNFSIGDYFKKEAIEFGYELLTKFYGLNKDKLYITIYEDDNDAFNYWVDQGIDPHHIIRCDKKRNFWDLGSGPCGPSTEIYYDRGEKYDPNKLGEKLFFEDIENDRYIEVWNIVFSQFNNTGNNNYTELVRKNIDTGASLERFACILQDVPTNYDTDLYLPIIRTIEKHTNHKYVVDHYFSKDQSEQDVLRAFRVIADHLKCGVFAIADGVLPGAKDRDYIIRKLLRRAFVYAKKLNAKPEYLVETINVIINTYSDFFKYLIPNKEIVIQAITNEANNFTKTLDYGFEIFNEAKTTNNITAEMIFKLVETYGFPLDLIKELSAEAKIKLDLDGFEELFKKHQEISKANNGEVGLKKQNENLLKFETQSKFYYDKNNIKTKVVAIFDDKFNPVDQIEVGSGWAVFESTPIYATSGGQRFDEGYCLKKGNLVVHFDNVIKAPNKQHLHHFKKASFWLNEKVELMHDENWRKLVRKNHSLEHILHATLKNTINETIKQSGAFKSAAKATLDFNYPTKLTDEDLDKIETKMRQVIADKIPVTVHHVDYETSQKMNAIAYFEEEYKKHELLRVIKIGDYSVELCGGTHVDNTKEIEECFITDLYSLGAGRWRIEIISSYETIYNYLVDKQNEIKQEKNHMFNELGNYDLTHYLDFSKKLHSFNLPTSIKDLRKTLRAFEQIKEEYKAIKLELDKKKTKDRANQIKKLALDNLEHKIVLLFFDKEEHKALSIAHSELVNEKPDHLFFFINKSDNKINYLIGIKNATDKLNAKLLIDKVNVMFGAKGGGKQNFAQGGFSTDKDVGKLKADFVNICIT</sequence>
<evidence type="ECO:0000313" key="18">
    <source>
        <dbReference type="Proteomes" id="UP000003940"/>
    </source>
</evidence>
<feature type="binding site" evidence="14">
    <location>
        <position position="687"/>
    </location>
    <ligand>
        <name>Zn(2+)</name>
        <dbReference type="ChEBI" id="CHEBI:29105"/>
    </ligand>
</feature>
<dbReference type="GO" id="GO:0000049">
    <property type="term" value="F:tRNA binding"/>
    <property type="evidence" value="ECO:0007669"/>
    <property type="project" value="UniProtKB-KW"/>
</dbReference>
<dbReference type="SUPFAM" id="SSF50447">
    <property type="entry name" value="Translation proteins"/>
    <property type="match status" value="1"/>
</dbReference>
<keyword evidence="15" id="KW-0175">Coiled coil</keyword>
<dbReference type="GO" id="GO:0004813">
    <property type="term" value="F:alanine-tRNA ligase activity"/>
    <property type="evidence" value="ECO:0007669"/>
    <property type="project" value="UniProtKB-UniRule"/>
</dbReference>
<dbReference type="InterPro" id="IPR002318">
    <property type="entry name" value="Ala-tRNA-lgiase_IIc"/>
</dbReference>
<accession>J3VGP9</accession>
<dbReference type="PANTHER" id="PTHR11777:SF9">
    <property type="entry name" value="ALANINE--TRNA LIGASE, CYTOPLASMIC"/>
    <property type="match status" value="1"/>
</dbReference>
<evidence type="ECO:0000256" key="8">
    <source>
        <dbReference type="ARBA" id="ARBA00022840"/>
    </source>
</evidence>
<dbReference type="Gene3D" id="3.10.310.40">
    <property type="match status" value="1"/>
</dbReference>
<keyword evidence="2 14" id="KW-0963">Cytoplasm</keyword>
<dbReference type="Proteomes" id="UP000003940">
    <property type="component" value="Chromosome"/>
</dbReference>
<comment type="similarity">
    <text evidence="1 14">Belongs to the class-II aminoacyl-tRNA synthetase family.</text>
</comment>
<dbReference type="HAMAP" id="MF_00036_B">
    <property type="entry name" value="Ala_tRNA_synth_B"/>
    <property type="match status" value="1"/>
</dbReference>
<dbReference type="NCBIfam" id="TIGR00344">
    <property type="entry name" value="alaS"/>
    <property type="match status" value="1"/>
</dbReference>
<comment type="catalytic activity">
    <reaction evidence="13 14">
        <text>tRNA(Ala) + L-alanine + ATP = L-alanyl-tRNA(Ala) + AMP + diphosphate</text>
        <dbReference type="Rhea" id="RHEA:12540"/>
        <dbReference type="Rhea" id="RHEA-COMP:9657"/>
        <dbReference type="Rhea" id="RHEA-COMP:9923"/>
        <dbReference type="ChEBI" id="CHEBI:30616"/>
        <dbReference type="ChEBI" id="CHEBI:33019"/>
        <dbReference type="ChEBI" id="CHEBI:57972"/>
        <dbReference type="ChEBI" id="CHEBI:78442"/>
        <dbReference type="ChEBI" id="CHEBI:78497"/>
        <dbReference type="ChEBI" id="CHEBI:456215"/>
        <dbReference type="EC" id="6.1.1.7"/>
    </reaction>
</comment>
<dbReference type="Pfam" id="PF07973">
    <property type="entry name" value="tRNA_SAD"/>
    <property type="match status" value="1"/>
</dbReference>
<dbReference type="FunFam" id="3.30.930.10:FF:000046">
    <property type="entry name" value="Alanine--tRNA ligase"/>
    <property type="match status" value="1"/>
</dbReference>
<keyword evidence="9 14" id="KW-0694">RNA-binding</keyword>
<dbReference type="SMART" id="SM00863">
    <property type="entry name" value="tRNA_SAD"/>
    <property type="match status" value="1"/>
</dbReference>
<dbReference type="SUPFAM" id="SSF55186">
    <property type="entry name" value="ThrRS/AlaRS common domain"/>
    <property type="match status" value="1"/>
</dbReference>
<feature type="coiled-coil region" evidence="15">
    <location>
        <begin position="767"/>
        <end position="797"/>
    </location>
</feature>
<dbReference type="Gene3D" id="3.30.930.10">
    <property type="entry name" value="Bira Bifunctional Protein, Domain 2"/>
    <property type="match status" value="1"/>
</dbReference>
<dbReference type="Pfam" id="PF02272">
    <property type="entry name" value="DHHA1"/>
    <property type="match status" value="1"/>
</dbReference>
<dbReference type="GO" id="GO:0002161">
    <property type="term" value="F:aminoacyl-tRNA deacylase activity"/>
    <property type="evidence" value="ECO:0007669"/>
    <property type="project" value="TreeGrafter"/>
</dbReference>
<dbReference type="InterPro" id="IPR009000">
    <property type="entry name" value="Transl_B-barrel_sf"/>
</dbReference>
<evidence type="ECO:0000256" key="7">
    <source>
        <dbReference type="ARBA" id="ARBA00022833"/>
    </source>
</evidence>
<evidence type="ECO:0000256" key="10">
    <source>
        <dbReference type="ARBA" id="ARBA00022917"/>
    </source>
</evidence>
<dbReference type="GO" id="GO:0005524">
    <property type="term" value="F:ATP binding"/>
    <property type="evidence" value="ECO:0007669"/>
    <property type="project" value="UniProtKB-UniRule"/>
</dbReference>
<dbReference type="InterPro" id="IPR018162">
    <property type="entry name" value="Ala-tRNA-ligase_IIc_anticod-bd"/>
</dbReference>
<keyword evidence="6 14" id="KW-0547">Nucleotide-binding</keyword>
<evidence type="ECO:0000256" key="1">
    <source>
        <dbReference type="ARBA" id="ARBA00008226"/>
    </source>
</evidence>
<dbReference type="Gene3D" id="3.30.980.10">
    <property type="entry name" value="Threonyl-trna Synthetase, Chain A, domain 2"/>
    <property type="match status" value="1"/>
</dbReference>
<keyword evidence="11 14" id="KW-0030">Aminoacyl-tRNA synthetase</keyword>
<feature type="binding site" evidence="14">
    <location>
        <position position="683"/>
    </location>
    <ligand>
        <name>Zn(2+)</name>
        <dbReference type="ChEBI" id="CHEBI:29105"/>
    </ligand>
</feature>
<dbReference type="InterPro" id="IPR012947">
    <property type="entry name" value="tRNA_SAD"/>
</dbReference>
<dbReference type="GO" id="GO:0006419">
    <property type="term" value="P:alanyl-tRNA aminoacylation"/>
    <property type="evidence" value="ECO:0007669"/>
    <property type="project" value="UniProtKB-UniRule"/>
</dbReference>
<dbReference type="SUPFAM" id="SSF101353">
    <property type="entry name" value="Putative anticodon-binding domain of alanyl-tRNA synthetase (AlaRS)"/>
    <property type="match status" value="1"/>
</dbReference>
<dbReference type="InterPro" id="IPR018165">
    <property type="entry name" value="Ala-tRNA-synth_IIc_core"/>
</dbReference>
<dbReference type="InterPro" id="IPR050058">
    <property type="entry name" value="Ala-tRNA_ligase"/>
</dbReference>
<proteinExistence type="inferred from homology"/>
<evidence type="ECO:0000256" key="9">
    <source>
        <dbReference type="ARBA" id="ARBA00022884"/>
    </source>
</evidence>
<dbReference type="CDD" id="cd00673">
    <property type="entry name" value="AlaRS_core"/>
    <property type="match status" value="1"/>
</dbReference>
<dbReference type="HOGENOM" id="CLU_004485_1_1_14"/>
<dbReference type="InterPro" id="IPR018164">
    <property type="entry name" value="Ala-tRNA-synth_IIc_N"/>
</dbReference>
<dbReference type="Pfam" id="PF01411">
    <property type="entry name" value="tRNA-synt_2c"/>
    <property type="match status" value="1"/>
</dbReference>
<feature type="binding site" evidence="14">
    <location>
        <position position="583"/>
    </location>
    <ligand>
        <name>Zn(2+)</name>
        <dbReference type="ChEBI" id="CHEBI:29105"/>
    </ligand>
</feature>